<comment type="similarity">
    <text evidence="2">Belongs to the oxygen-dependent FAD-linked oxidoreductase family.</text>
</comment>
<dbReference type="PROSITE" id="PS51387">
    <property type="entry name" value="FAD_PCMH"/>
    <property type="match status" value="1"/>
</dbReference>
<dbReference type="Gene3D" id="3.30.465.10">
    <property type="match status" value="1"/>
</dbReference>
<dbReference type="RefSeq" id="WP_093084550.1">
    <property type="nucleotide sequence ID" value="NZ_FNBE01000009.1"/>
</dbReference>
<dbReference type="Proteomes" id="UP000198967">
    <property type="component" value="Unassembled WGS sequence"/>
</dbReference>
<keyword evidence="5" id="KW-0560">Oxidoreductase</keyword>
<evidence type="ECO:0000256" key="2">
    <source>
        <dbReference type="ARBA" id="ARBA00005466"/>
    </source>
</evidence>
<dbReference type="GO" id="GO:0071949">
    <property type="term" value="F:FAD binding"/>
    <property type="evidence" value="ECO:0007669"/>
    <property type="project" value="InterPro"/>
</dbReference>
<name>A0A1G7RN79_PSEOR</name>
<dbReference type="PANTHER" id="PTHR42973">
    <property type="entry name" value="BINDING OXIDOREDUCTASE, PUTATIVE (AFU_ORTHOLOGUE AFUA_1G17690)-RELATED"/>
    <property type="match status" value="1"/>
</dbReference>
<protein>
    <submittedName>
        <fullName evidence="7">FAD/FMN-containing dehydrogenase</fullName>
    </submittedName>
</protein>
<evidence type="ECO:0000256" key="1">
    <source>
        <dbReference type="ARBA" id="ARBA00001974"/>
    </source>
</evidence>
<dbReference type="OrthoDB" id="9775082at2"/>
<dbReference type="STRING" id="366584.SAMN05216377_10983"/>
<dbReference type="InterPro" id="IPR006094">
    <property type="entry name" value="Oxid_FAD_bind_N"/>
</dbReference>
<dbReference type="Gene3D" id="3.40.462.20">
    <property type="match status" value="1"/>
</dbReference>
<proteinExistence type="inferred from homology"/>
<evidence type="ECO:0000259" key="6">
    <source>
        <dbReference type="PROSITE" id="PS51387"/>
    </source>
</evidence>
<evidence type="ECO:0000256" key="4">
    <source>
        <dbReference type="ARBA" id="ARBA00022827"/>
    </source>
</evidence>
<gene>
    <name evidence="7" type="ORF">SAMN05216377_10983</name>
</gene>
<organism evidence="7 8">
    <name type="scientific">Pseudonocardia oroxyli</name>
    <dbReference type="NCBI Taxonomy" id="366584"/>
    <lineage>
        <taxon>Bacteria</taxon>
        <taxon>Bacillati</taxon>
        <taxon>Actinomycetota</taxon>
        <taxon>Actinomycetes</taxon>
        <taxon>Pseudonocardiales</taxon>
        <taxon>Pseudonocardiaceae</taxon>
        <taxon>Pseudonocardia</taxon>
    </lineage>
</organism>
<dbReference type="Pfam" id="PF01565">
    <property type="entry name" value="FAD_binding_4"/>
    <property type="match status" value="1"/>
</dbReference>
<dbReference type="EMBL" id="FNBE01000009">
    <property type="protein sequence ID" value="SDG12241.1"/>
    <property type="molecule type" value="Genomic_DNA"/>
</dbReference>
<dbReference type="InterPro" id="IPR016166">
    <property type="entry name" value="FAD-bd_PCMH"/>
</dbReference>
<feature type="domain" description="FAD-binding PCMH-type" evidence="6">
    <location>
        <begin position="33"/>
        <end position="203"/>
    </location>
</feature>
<dbReference type="Gene3D" id="3.30.43.10">
    <property type="entry name" value="Uridine Diphospho-n-acetylenolpyruvylglucosamine Reductase, domain 2"/>
    <property type="match status" value="1"/>
</dbReference>
<dbReference type="Pfam" id="PF08031">
    <property type="entry name" value="BBE"/>
    <property type="match status" value="1"/>
</dbReference>
<comment type="cofactor">
    <cofactor evidence="1">
        <name>FAD</name>
        <dbReference type="ChEBI" id="CHEBI:57692"/>
    </cofactor>
</comment>
<evidence type="ECO:0000256" key="3">
    <source>
        <dbReference type="ARBA" id="ARBA00022630"/>
    </source>
</evidence>
<dbReference type="InterPro" id="IPR016167">
    <property type="entry name" value="FAD-bd_PCMH_sub1"/>
</dbReference>
<keyword evidence="4" id="KW-0274">FAD</keyword>
<sequence>MTSTAPITGMTGPVLLPTDPGYDEARSMWNGLIDHRPGLIARCTGPHDVAAALAFARSAGLEVAVRGGGHGVWTARLEPGFLLLDLAALNTVEVDPVERTVRCGGGTLLADLDAATQAHGLAVPAGTVSNTGIGGLTLGGGWGWLSRLYGLTIDNLLSCEVVLPDGRVVRASDAENPELFWGLRGGGGNFGVVTEFEFRLHPVGPVIQFGMVFVEQARAAAALQAYDELMREWPASVSGGIACAAAPPAPFVPAQHHFAAGVALVLAGFGDPAEHAAAVKAAAERTAPLFAAEAPLPYVALQQMLDAAALHGTRDYTKGLYLDAITPDVAAVLAEWTGRRSPTAQLLAFRLDQAISAVPDAATAFGGPRTGLAVAIEGIDPDPAQDAAERDWARGTWAALRPYATNAGGYVNLVGDLENALVDDVYAGKLDRLRRVKAQYDPENLLHVNANIAPA</sequence>
<evidence type="ECO:0000313" key="7">
    <source>
        <dbReference type="EMBL" id="SDG12241.1"/>
    </source>
</evidence>
<dbReference type="InterPro" id="IPR050416">
    <property type="entry name" value="FAD-linked_Oxidoreductase"/>
</dbReference>
<keyword evidence="8" id="KW-1185">Reference proteome</keyword>
<dbReference type="InterPro" id="IPR036318">
    <property type="entry name" value="FAD-bd_PCMH-like_sf"/>
</dbReference>
<evidence type="ECO:0000256" key="5">
    <source>
        <dbReference type="ARBA" id="ARBA00023002"/>
    </source>
</evidence>
<dbReference type="PANTHER" id="PTHR42973:SF39">
    <property type="entry name" value="FAD-BINDING PCMH-TYPE DOMAIN-CONTAINING PROTEIN"/>
    <property type="match status" value="1"/>
</dbReference>
<dbReference type="GO" id="GO:0016491">
    <property type="term" value="F:oxidoreductase activity"/>
    <property type="evidence" value="ECO:0007669"/>
    <property type="project" value="UniProtKB-KW"/>
</dbReference>
<dbReference type="AlphaFoldDB" id="A0A1G7RN79"/>
<keyword evidence="3" id="KW-0285">Flavoprotein</keyword>
<accession>A0A1G7RN79</accession>
<dbReference type="InterPro" id="IPR016169">
    <property type="entry name" value="FAD-bd_PCMH_sub2"/>
</dbReference>
<evidence type="ECO:0000313" key="8">
    <source>
        <dbReference type="Proteomes" id="UP000198967"/>
    </source>
</evidence>
<dbReference type="SUPFAM" id="SSF56176">
    <property type="entry name" value="FAD-binding/transporter-associated domain-like"/>
    <property type="match status" value="1"/>
</dbReference>
<dbReference type="InterPro" id="IPR012951">
    <property type="entry name" value="BBE"/>
</dbReference>
<dbReference type="PROSITE" id="PS00862">
    <property type="entry name" value="OX2_COVAL_FAD"/>
    <property type="match status" value="1"/>
</dbReference>
<reference evidence="7 8" key="1">
    <citation type="submission" date="2016-10" db="EMBL/GenBank/DDBJ databases">
        <authorList>
            <person name="de Groot N.N."/>
        </authorList>
    </citation>
    <scope>NUCLEOTIDE SEQUENCE [LARGE SCALE GENOMIC DNA]</scope>
    <source>
        <strain evidence="7 8">CGMCC 4.3143</strain>
    </source>
</reference>
<dbReference type="InterPro" id="IPR006093">
    <property type="entry name" value="Oxy_OxRdtase_FAD_BS"/>
</dbReference>